<dbReference type="PANTHER" id="PTHR19836">
    <property type="entry name" value="30S RIBOSOMAL PROTEIN S14"/>
    <property type="match status" value="1"/>
</dbReference>
<dbReference type="RefSeq" id="WP_046328195.1">
    <property type="nucleotide sequence ID" value="NZ_CAUPIC010000007.1"/>
</dbReference>
<evidence type="ECO:0000313" key="9">
    <source>
        <dbReference type="Proteomes" id="UP000033103"/>
    </source>
</evidence>
<dbReference type="GO" id="GO:0006412">
    <property type="term" value="P:translation"/>
    <property type="evidence" value="ECO:0007669"/>
    <property type="project" value="UniProtKB-UniRule"/>
</dbReference>
<comment type="similarity">
    <text evidence="2 7">Belongs to the universal ribosomal protein uS14 family.</text>
</comment>
<dbReference type="FunFam" id="1.10.287.1480:FF:000001">
    <property type="entry name" value="30S ribosomal protein S14"/>
    <property type="match status" value="1"/>
</dbReference>
<keyword evidence="4 7" id="KW-0687">Ribonucleoprotein</keyword>
<dbReference type="InterPro" id="IPR018271">
    <property type="entry name" value="Ribosomal_uS14_CS"/>
</dbReference>
<dbReference type="Proteomes" id="UP000033103">
    <property type="component" value="Chromosome"/>
</dbReference>
<evidence type="ECO:0000256" key="2">
    <source>
        <dbReference type="ARBA" id="ARBA00009083"/>
    </source>
</evidence>
<dbReference type="Gene3D" id="1.10.287.1480">
    <property type="match status" value="1"/>
</dbReference>
<comment type="function">
    <text evidence="1 7">Binds 16S rRNA, required for the assembly of 30S particles and may also be responsible for determining the conformation of the 16S rRNA at the A site.</text>
</comment>
<evidence type="ECO:0000256" key="6">
    <source>
        <dbReference type="ARBA" id="ARBA00047110"/>
    </source>
</evidence>
<evidence type="ECO:0000256" key="4">
    <source>
        <dbReference type="ARBA" id="ARBA00023274"/>
    </source>
</evidence>
<reference evidence="8 9" key="1">
    <citation type="journal article" date="2012" name="BMC Genomics">
        <title>Genomic sequence analysis and characterization of Sneathia amnii sp. nov.</title>
        <authorList>
            <consortium name="Vaginal Microbiome Consortium (additional members)"/>
            <person name="Harwich M.D.Jr."/>
            <person name="Serrano M.G."/>
            <person name="Fettweis J.M."/>
            <person name="Alves J.M."/>
            <person name="Reimers M.A."/>
            <person name="Buck G.A."/>
            <person name="Jefferson K.K."/>
        </authorList>
    </citation>
    <scope>NUCLEOTIDE SEQUENCE [LARGE SCALE GENOMIC DNA]</scope>
    <source>
        <strain evidence="8 9">SN35</strain>
    </source>
</reference>
<evidence type="ECO:0000256" key="1">
    <source>
        <dbReference type="ARBA" id="ARBA00003686"/>
    </source>
</evidence>
<dbReference type="InterPro" id="IPR001209">
    <property type="entry name" value="Ribosomal_uS14"/>
</dbReference>
<dbReference type="AlphaFoldDB" id="A0A0E3UTG8"/>
<accession>A0A0E3UTG8</accession>
<dbReference type="KEGG" id="sns:VC03_00585"/>
<dbReference type="GO" id="GO:0003735">
    <property type="term" value="F:structural constituent of ribosome"/>
    <property type="evidence" value="ECO:0007669"/>
    <property type="project" value="InterPro"/>
</dbReference>
<dbReference type="PANTHER" id="PTHR19836:SF19">
    <property type="entry name" value="SMALL RIBOSOMAL SUBUNIT PROTEIN US14M"/>
    <property type="match status" value="1"/>
</dbReference>
<evidence type="ECO:0000256" key="7">
    <source>
        <dbReference type="HAMAP-Rule" id="MF_00537"/>
    </source>
</evidence>
<sequence>MAKVAMVEKNLRRARTVDKYAKKRAELKERIKKGDREAVLELQKLPRNASPTRLRNRCKINGRPRGYMREFGISRVMFRKLAGEGSIPGITKSSW</sequence>
<dbReference type="InterPro" id="IPR023036">
    <property type="entry name" value="Ribosomal_uS14_bac/plastid"/>
</dbReference>
<name>A0A0E3UTG8_9FUSO</name>
<keyword evidence="3 7" id="KW-0689">Ribosomal protein</keyword>
<evidence type="ECO:0000256" key="3">
    <source>
        <dbReference type="ARBA" id="ARBA00022980"/>
    </source>
</evidence>
<keyword evidence="7" id="KW-0699">rRNA-binding</keyword>
<dbReference type="OrthoDB" id="9810484at2"/>
<evidence type="ECO:0000313" key="8">
    <source>
        <dbReference type="EMBL" id="AKC95089.1"/>
    </source>
</evidence>
<dbReference type="GO" id="GO:0015935">
    <property type="term" value="C:small ribosomal subunit"/>
    <property type="evidence" value="ECO:0007669"/>
    <property type="project" value="TreeGrafter"/>
</dbReference>
<dbReference type="HAMAP" id="MF_00537">
    <property type="entry name" value="Ribosomal_uS14_1"/>
    <property type="match status" value="1"/>
</dbReference>
<dbReference type="EMBL" id="CP011280">
    <property type="protein sequence ID" value="AKC95089.1"/>
    <property type="molecule type" value="Genomic_DNA"/>
</dbReference>
<evidence type="ECO:0000256" key="5">
    <source>
        <dbReference type="ARBA" id="ARBA00035167"/>
    </source>
</evidence>
<dbReference type="GO" id="GO:0019843">
    <property type="term" value="F:rRNA binding"/>
    <property type="evidence" value="ECO:0007669"/>
    <property type="project" value="UniProtKB-UniRule"/>
</dbReference>
<dbReference type="Pfam" id="PF00253">
    <property type="entry name" value="Ribosomal_S14"/>
    <property type="match status" value="1"/>
</dbReference>
<proteinExistence type="inferred from homology"/>
<comment type="subunit">
    <text evidence="6 7">Part of the 30S ribosomal subunit. Contacts proteins S3 and S10.</text>
</comment>
<organism evidence="8 9">
    <name type="scientific">Sneathia vaginalis</name>
    <dbReference type="NCBI Taxonomy" id="187101"/>
    <lineage>
        <taxon>Bacteria</taxon>
        <taxon>Fusobacteriati</taxon>
        <taxon>Fusobacteriota</taxon>
        <taxon>Fusobacteriia</taxon>
        <taxon>Fusobacteriales</taxon>
        <taxon>Leptotrichiaceae</taxon>
        <taxon>Sneathia</taxon>
    </lineage>
</organism>
<protein>
    <recommendedName>
        <fullName evidence="5 7">Small ribosomal subunit protein uS14</fullName>
    </recommendedName>
</protein>
<dbReference type="STRING" id="187101.VC03_00585"/>
<dbReference type="PROSITE" id="PS00527">
    <property type="entry name" value="RIBOSOMAL_S14"/>
    <property type="match status" value="1"/>
</dbReference>
<keyword evidence="7" id="KW-0694">RNA-binding</keyword>
<gene>
    <name evidence="7" type="primary">rpsN</name>
    <name evidence="8" type="ORF">VC03_00585</name>
</gene>
<keyword evidence="9" id="KW-1185">Reference proteome</keyword>
<dbReference type="HOGENOM" id="CLU_139869_0_1_0"/>
<dbReference type="NCBIfam" id="NF006477">
    <property type="entry name" value="PRK08881.1"/>
    <property type="match status" value="1"/>
</dbReference>
<dbReference type="GO" id="GO:0005737">
    <property type="term" value="C:cytoplasm"/>
    <property type="evidence" value="ECO:0007669"/>
    <property type="project" value="UniProtKB-ARBA"/>
</dbReference>
<dbReference type="SUPFAM" id="SSF57716">
    <property type="entry name" value="Glucocorticoid receptor-like (DNA-binding domain)"/>
    <property type="match status" value="1"/>
</dbReference>
<dbReference type="PATRIC" id="fig|1069640.6.peg.110"/>